<dbReference type="RefSeq" id="WP_287550656.1">
    <property type="nucleotide sequence ID" value="NZ_CAMTCO010000038.1"/>
</dbReference>
<dbReference type="AlphaFoldDB" id="A0AAD2DGQ8"/>
<dbReference type="Proteomes" id="UP001189143">
    <property type="component" value="Unassembled WGS sequence"/>
</dbReference>
<gene>
    <name evidence="1" type="ORF">CNEO2_670003</name>
</gene>
<accession>A0AAD2DGQ8</accession>
<sequence length="109" mass="12890">MSRLDKKEVLPTLENLFEKIEKGEIEVFACEKDALKQVIEQYETKERPMSAYFDLENWLYNEGGKDKPVEIKSAIVWGGLWIIEKMGCIDWNGMREMYGEFMSKQMNLR</sequence>
<reference evidence="1" key="1">
    <citation type="submission" date="2022-10" db="EMBL/GenBank/DDBJ databases">
        <authorList>
            <person name="Aires J."/>
            <person name="Mesa V."/>
        </authorList>
    </citation>
    <scope>NUCLEOTIDE SEQUENCE</scope>
    <source>
        <strain evidence="1">Clostridium neonatale JD116</strain>
    </source>
</reference>
<dbReference type="EMBL" id="CAMTCP010000267">
    <property type="protein sequence ID" value="CAI3668205.1"/>
    <property type="molecule type" value="Genomic_DNA"/>
</dbReference>
<protein>
    <submittedName>
        <fullName evidence="1">Uncharacterized protein</fullName>
    </submittedName>
</protein>
<evidence type="ECO:0000313" key="1">
    <source>
        <dbReference type="EMBL" id="CAI3668205.1"/>
    </source>
</evidence>
<comment type="caution">
    <text evidence="1">The sequence shown here is derived from an EMBL/GenBank/DDBJ whole genome shotgun (WGS) entry which is preliminary data.</text>
</comment>
<name>A0AAD2DGQ8_9CLOT</name>
<evidence type="ECO:0000313" key="2">
    <source>
        <dbReference type="Proteomes" id="UP001189143"/>
    </source>
</evidence>
<proteinExistence type="predicted"/>
<organism evidence="1 2">
    <name type="scientific">Clostridium neonatale</name>
    <dbReference type="NCBI Taxonomy" id="137838"/>
    <lineage>
        <taxon>Bacteria</taxon>
        <taxon>Bacillati</taxon>
        <taxon>Bacillota</taxon>
        <taxon>Clostridia</taxon>
        <taxon>Eubacteriales</taxon>
        <taxon>Clostridiaceae</taxon>
        <taxon>Clostridium</taxon>
    </lineage>
</organism>